<name>A0A0A9TX20_ARUDO</name>
<dbReference type="AlphaFoldDB" id="A0A0A9TX20"/>
<evidence type="ECO:0000313" key="2">
    <source>
        <dbReference type="EMBL" id="JAD15746.1"/>
    </source>
</evidence>
<protein>
    <submittedName>
        <fullName evidence="2">Uncharacterized protein</fullName>
    </submittedName>
</protein>
<reference evidence="2" key="1">
    <citation type="submission" date="2014-09" db="EMBL/GenBank/DDBJ databases">
        <authorList>
            <person name="Magalhaes I.L.F."/>
            <person name="Oliveira U."/>
            <person name="Santos F.R."/>
            <person name="Vidigal T.H.D.A."/>
            <person name="Brescovit A.D."/>
            <person name="Santos A.J."/>
        </authorList>
    </citation>
    <scope>NUCLEOTIDE SEQUENCE</scope>
    <source>
        <tissue evidence="2">Shoot tissue taken approximately 20 cm above the soil surface</tissue>
    </source>
</reference>
<feature type="region of interest" description="Disordered" evidence="1">
    <location>
        <begin position="1"/>
        <end position="71"/>
    </location>
</feature>
<reference evidence="2" key="2">
    <citation type="journal article" date="2015" name="Data Brief">
        <title>Shoot transcriptome of the giant reed, Arundo donax.</title>
        <authorList>
            <person name="Barrero R.A."/>
            <person name="Guerrero F.D."/>
            <person name="Moolhuijzen P."/>
            <person name="Goolsby J.A."/>
            <person name="Tidwell J."/>
            <person name="Bellgard S.E."/>
            <person name="Bellgard M.I."/>
        </authorList>
    </citation>
    <scope>NUCLEOTIDE SEQUENCE</scope>
    <source>
        <tissue evidence="2">Shoot tissue taken approximately 20 cm above the soil surface</tissue>
    </source>
</reference>
<proteinExistence type="predicted"/>
<feature type="compositionally biased region" description="Basic and acidic residues" evidence="1">
    <location>
        <begin position="60"/>
        <end position="71"/>
    </location>
</feature>
<evidence type="ECO:0000256" key="1">
    <source>
        <dbReference type="SAM" id="MobiDB-lite"/>
    </source>
</evidence>
<dbReference type="EMBL" id="GBRH01282149">
    <property type="protein sequence ID" value="JAD15746.1"/>
    <property type="molecule type" value="Transcribed_RNA"/>
</dbReference>
<organism evidence="2">
    <name type="scientific">Arundo donax</name>
    <name type="common">Giant reed</name>
    <name type="synonym">Donax arundinaceus</name>
    <dbReference type="NCBI Taxonomy" id="35708"/>
    <lineage>
        <taxon>Eukaryota</taxon>
        <taxon>Viridiplantae</taxon>
        <taxon>Streptophyta</taxon>
        <taxon>Embryophyta</taxon>
        <taxon>Tracheophyta</taxon>
        <taxon>Spermatophyta</taxon>
        <taxon>Magnoliopsida</taxon>
        <taxon>Liliopsida</taxon>
        <taxon>Poales</taxon>
        <taxon>Poaceae</taxon>
        <taxon>PACMAD clade</taxon>
        <taxon>Arundinoideae</taxon>
        <taxon>Arundineae</taxon>
        <taxon>Arundo</taxon>
    </lineage>
</organism>
<sequence>MPDVHALPLHAPPPRGLLRCSQPPRHRRGCRRSTPSLLAAHTQGHPAAGNIQRRPAGCRARGEESGCHRSP</sequence>
<accession>A0A0A9TX20</accession>